<keyword evidence="3" id="KW-1185">Reference proteome</keyword>
<comment type="caution">
    <text evidence="2">The sequence shown here is derived from an EMBL/GenBank/DDBJ whole genome shotgun (WGS) entry which is preliminary data.</text>
</comment>
<dbReference type="Pfam" id="PF00534">
    <property type="entry name" value="Glycos_transf_1"/>
    <property type="match status" value="1"/>
</dbReference>
<dbReference type="SUPFAM" id="SSF53756">
    <property type="entry name" value="UDP-Glycosyltransferase/glycogen phosphorylase"/>
    <property type="match status" value="1"/>
</dbReference>
<dbReference type="Proteomes" id="UP001281217">
    <property type="component" value="Unassembled WGS sequence"/>
</dbReference>
<dbReference type="InterPro" id="IPR001296">
    <property type="entry name" value="Glyco_trans_1"/>
</dbReference>
<evidence type="ECO:0000313" key="3">
    <source>
        <dbReference type="Proteomes" id="UP001281217"/>
    </source>
</evidence>
<accession>A0ABU5C037</accession>
<feature type="domain" description="Glycosyl transferase family 1" evidence="1">
    <location>
        <begin position="270"/>
        <end position="412"/>
    </location>
</feature>
<protein>
    <submittedName>
        <fullName evidence="2">Glycosyltransferase family 1 protein</fullName>
    </submittedName>
</protein>
<dbReference type="Gene3D" id="3.40.50.2000">
    <property type="entry name" value="Glycogen Phosphorylase B"/>
    <property type="match status" value="1"/>
</dbReference>
<dbReference type="CDD" id="cd03809">
    <property type="entry name" value="GT4_MtfB-like"/>
    <property type="match status" value="1"/>
</dbReference>
<organism evidence="2 3">
    <name type="scientific">Halopseudomonas formosensis</name>
    <dbReference type="NCBI Taxonomy" id="1002526"/>
    <lineage>
        <taxon>Bacteria</taxon>
        <taxon>Pseudomonadati</taxon>
        <taxon>Pseudomonadota</taxon>
        <taxon>Gammaproteobacteria</taxon>
        <taxon>Pseudomonadales</taxon>
        <taxon>Pseudomonadaceae</taxon>
        <taxon>Halopseudomonas</taxon>
    </lineage>
</organism>
<gene>
    <name evidence="2" type="ORF">RED13_002843</name>
</gene>
<dbReference type="PANTHER" id="PTHR46401">
    <property type="entry name" value="GLYCOSYLTRANSFERASE WBBK-RELATED"/>
    <property type="match status" value="1"/>
</dbReference>
<evidence type="ECO:0000313" key="2">
    <source>
        <dbReference type="EMBL" id="MDX9688387.1"/>
    </source>
</evidence>
<name>A0ABU5C037_9GAMM</name>
<proteinExistence type="predicted"/>
<evidence type="ECO:0000259" key="1">
    <source>
        <dbReference type="Pfam" id="PF00534"/>
    </source>
</evidence>
<reference evidence="3" key="1">
    <citation type="submission" date="2023-07" db="EMBL/GenBank/DDBJ databases">
        <authorList>
            <person name="de Witt J."/>
        </authorList>
    </citation>
    <scope>NUCLEOTIDE SEQUENCE [LARGE SCALE GENOMIC DNA]</scope>
    <source>
        <strain evidence="3">FZJ</strain>
    </source>
</reference>
<dbReference type="EMBL" id="JAVRDO010000008">
    <property type="protein sequence ID" value="MDX9688387.1"/>
    <property type="molecule type" value="Genomic_DNA"/>
</dbReference>
<sequence length="459" mass="52913">MRFLIECTYVYEHPQDNSGIQRVVRNVVNNLKHLNTSIECIPVMLKHDKVYRVKRLAPVEGQRQAPRLQSWLTLQHDRLGRLRQRVNLYQAARERSGPFRSSPLLRGMLSLACRTARLGCAAPQKVLSYISLNYVDTARAEELECQPDDVLVLLDSSWHADFFPVAERLKSEGIRIVSVIYDLIPLTHPQFCDEGLVRVFEHWFDWVTRTADGFIAISKTIIEQVQHEVQWRLGQEAATQRWFDYFHLGSDLDQANPHMVVRQEVKQMFRQRPVYLMVSTIEPRKNHKYLLDAFEQLWSQGQNVGLCFIGKVGWKTEQLIERIRQHPQLSKHLFMWNDLSDRELEYCYMNARSLVFPSYVEGFGLPLVEAMQRGLPAMASDIPVFREIGGDAMAYFGLSDPSTLANLVKQFESTGSFPAKGDLAKWKWLSWKDSADQFISRVQRNTQPVASGGSGARRA</sequence>
<dbReference type="RefSeq" id="WP_320331827.1">
    <property type="nucleotide sequence ID" value="NZ_JAVRDO010000008.1"/>
</dbReference>
<dbReference type="PANTHER" id="PTHR46401:SF9">
    <property type="entry name" value="MANNOSYLTRANSFERASE A"/>
    <property type="match status" value="1"/>
</dbReference>